<feature type="domain" description="HTH lacI-type" evidence="4">
    <location>
        <begin position="3"/>
        <end position="57"/>
    </location>
</feature>
<dbReference type="SMART" id="SM00354">
    <property type="entry name" value="HTH_LACI"/>
    <property type="match status" value="1"/>
</dbReference>
<evidence type="ECO:0000259" key="4">
    <source>
        <dbReference type="PROSITE" id="PS50932"/>
    </source>
</evidence>
<dbReference type="InterPro" id="IPR028082">
    <property type="entry name" value="Peripla_BP_I"/>
</dbReference>
<dbReference type="InterPro" id="IPR010982">
    <property type="entry name" value="Lambda_DNA-bd_dom_sf"/>
</dbReference>
<dbReference type="PANTHER" id="PTHR30146:SF109">
    <property type="entry name" value="HTH-TYPE TRANSCRIPTIONAL REGULATOR GALS"/>
    <property type="match status" value="1"/>
</dbReference>
<keyword evidence="1" id="KW-0805">Transcription regulation</keyword>
<keyword evidence="6" id="KW-1185">Reference proteome</keyword>
<protein>
    <submittedName>
        <fullName evidence="5">LacI family DNA-binding transcriptional regulator</fullName>
    </submittedName>
</protein>
<dbReference type="SUPFAM" id="SSF47413">
    <property type="entry name" value="lambda repressor-like DNA-binding domains"/>
    <property type="match status" value="1"/>
</dbReference>
<dbReference type="EMBL" id="BAAAOS010000008">
    <property type="protein sequence ID" value="GAA1560421.1"/>
    <property type="molecule type" value="Genomic_DNA"/>
</dbReference>
<evidence type="ECO:0000256" key="3">
    <source>
        <dbReference type="ARBA" id="ARBA00023163"/>
    </source>
</evidence>
<dbReference type="PROSITE" id="PS50932">
    <property type="entry name" value="HTH_LACI_2"/>
    <property type="match status" value="1"/>
</dbReference>
<gene>
    <name evidence="5" type="ORF">GCM10009789_12130</name>
</gene>
<keyword evidence="3" id="KW-0804">Transcription</keyword>
<dbReference type="PROSITE" id="PS00356">
    <property type="entry name" value="HTH_LACI_1"/>
    <property type="match status" value="1"/>
</dbReference>
<dbReference type="SUPFAM" id="SSF53822">
    <property type="entry name" value="Periplasmic binding protein-like I"/>
    <property type="match status" value="1"/>
</dbReference>
<reference evidence="5 6" key="1">
    <citation type="journal article" date="2019" name="Int. J. Syst. Evol. Microbiol.">
        <title>The Global Catalogue of Microorganisms (GCM) 10K type strain sequencing project: providing services to taxonomists for standard genome sequencing and annotation.</title>
        <authorList>
            <consortium name="The Broad Institute Genomics Platform"/>
            <consortium name="The Broad Institute Genome Sequencing Center for Infectious Disease"/>
            <person name="Wu L."/>
            <person name="Ma J."/>
        </authorList>
    </citation>
    <scope>NUCLEOTIDE SEQUENCE [LARGE SCALE GENOMIC DNA]</scope>
    <source>
        <strain evidence="5 6">JCM 14969</strain>
    </source>
</reference>
<dbReference type="Gene3D" id="3.40.50.2300">
    <property type="match status" value="2"/>
</dbReference>
<evidence type="ECO:0000256" key="2">
    <source>
        <dbReference type="ARBA" id="ARBA00023125"/>
    </source>
</evidence>
<evidence type="ECO:0000256" key="1">
    <source>
        <dbReference type="ARBA" id="ARBA00023015"/>
    </source>
</evidence>
<comment type="caution">
    <text evidence="5">The sequence shown here is derived from an EMBL/GenBank/DDBJ whole genome shotgun (WGS) entry which is preliminary data.</text>
</comment>
<dbReference type="Pfam" id="PF00356">
    <property type="entry name" value="LacI"/>
    <property type="match status" value="1"/>
</dbReference>
<evidence type="ECO:0000313" key="5">
    <source>
        <dbReference type="EMBL" id="GAA1560421.1"/>
    </source>
</evidence>
<dbReference type="PANTHER" id="PTHR30146">
    <property type="entry name" value="LACI-RELATED TRANSCRIPTIONAL REPRESSOR"/>
    <property type="match status" value="1"/>
</dbReference>
<dbReference type="Pfam" id="PF13377">
    <property type="entry name" value="Peripla_BP_3"/>
    <property type="match status" value="1"/>
</dbReference>
<dbReference type="InterPro" id="IPR000843">
    <property type="entry name" value="HTH_LacI"/>
</dbReference>
<dbReference type="RefSeq" id="WP_344210663.1">
    <property type="nucleotide sequence ID" value="NZ_BAAAOS010000008.1"/>
</dbReference>
<sequence>MIANIEDVARLAGVGRSTVSNVINRPEIVATTTRERVTAAMEMLGYVPNESARVLAGGMGRFIGMVVHDASNPFFGQIARAVEDIALDRDYVVTLTSTGAEPTREDNALRLLMRQRAQGVLLTTTALRATAVASLRNIGTKVVLLDTPGGDDECSVSVDDVEGGRLAGRHFLDCGYTRVAFAGRPRRTTQHADRLAGLRQTLAQDRLSVEELEVANDDVASGREAAAVIAVGDLSAPLAVLCGNDLIAIGIMFGLQERGVRVPDQVAICGYDDIDLAQHLAIPLTTVRQPMDAMGRAAFELLLDEVSGKDHTHRGERFAPELVVRRSTSQA</sequence>
<dbReference type="Gene3D" id="1.10.260.40">
    <property type="entry name" value="lambda repressor-like DNA-binding domains"/>
    <property type="match status" value="1"/>
</dbReference>
<name>A0ABN2CKS2_9ACTN</name>
<accession>A0ABN2CKS2</accession>
<evidence type="ECO:0000313" key="6">
    <source>
        <dbReference type="Proteomes" id="UP001500393"/>
    </source>
</evidence>
<proteinExistence type="predicted"/>
<dbReference type="InterPro" id="IPR046335">
    <property type="entry name" value="LacI/GalR-like_sensor"/>
</dbReference>
<dbReference type="Proteomes" id="UP001500393">
    <property type="component" value="Unassembled WGS sequence"/>
</dbReference>
<keyword evidence="2 5" id="KW-0238">DNA-binding</keyword>
<dbReference type="CDD" id="cd01392">
    <property type="entry name" value="HTH_LacI"/>
    <property type="match status" value="1"/>
</dbReference>
<organism evidence="5 6">
    <name type="scientific">Kribbella sancticallisti</name>
    <dbReference type="NCBI Taxonomy" id="460087"/>
    <lineage>
        <taxon>Bacteria</taxon>
        <taxon>Bacillati</taxon>
        <taxon>Actinomycetota</taxon>
        <taxon>Actinomycetes</taxon>
        <taxon>Propionibacteriales</taxon>
        <taxon>Kribbellaceae</taxon>
        <taxon>Kribbella</taxon>
    </lineage>
</organism>
<dbReference type="GO" id="GO:0003677">
    <property type="term" value="F:DNA binding"/>
    <property type="evidence" value="ECO:0007669"/>
    <property type="project" value="UniProtKB-KW"/>
</dbReference>